<name>A0A0A8UY40_LEGHA</name>
<feature type="region of interest" description="Disordered" evidence="1">
    <location>
        <begin position="113"/>
        <end position="154"/>
    </location>
</feature>
<keyword evidence="3" id="KW-1185">Reference proteome</keyword>
<reference evidence="3" key="1">
    <citation type="submission" date="2014-09" db="EMBL/GenBank/DDBJ databases">
        <authorList>
            <person name="Gomez-Valero L."/>
        </authorList>
    </citation>
    <scope>NUCLEOTIDE SEQUENCE [LARGE SCALE GENOMIC DNA]</scope>
    <source>
        <strain evidence="3">ATCC35250</strain>
    </source>
</reference>
<evidence type="ECO:0008006" key="4">
    <source>
        <dbReference type="Google" id="ProtNLM"/>
    </source>
</evidence>
<evidence type="ECO:0000313" key="3">
    <source>
        <dbReference type="Proteomes" id="UP000032803"/>
    </source>
</evidence>
<dbReference type="OrthoDB" id="6174582at2"/>
<sequence>MEFFIITHQELSALSGLPYLQQLSYLQGIKPYVDYKTGVVGIRRGISYQSLSEALYIEPHSGIKSGSPSKDQLRRALKGLEKAGLIQIQSWERKLVLRCLLLDRHDSVHNKAAIKPHDYSAPQEPQKSLLDSTKSNTNKLDPDTTPKGEPATPQDNNNYFFISLSQAFDVFWDLYPLKKEKKNAFEVFKKLKPSQSLVQQIIARLTEQIQLETKKRVEGVWVPSWKYPANWLTQRCWDTTSTNLEAKENNYAIHETNRKYASSTNSIRTTELRESPSFSDAEFQNLWKLH</sequence>
<gene>
    <name evidence="2" type="ORF">LHA_2646</name>
</gene>
<feature type="compositionally biased region" description="Polar residues" evidence="1">
    <location>
        <begin position="123"/>
        <end position="139"/>
    </location>
</feature>
<dbReference type="EMBL" id="LN681225">
    <property type="protein sequence ID" value="CEK11649.1"/>
    <property type="molecule type" value="Genomic_DNA"/>
</dbReference>
<dbReference type="PATRIC" id="fig|449.7.peg.2543"/>
<dbReference type="Proteomes" id="UP000032803">
    <property type="component" value="Chromosome I"/>
</dbReference>
<protein>
    <recommendedName>
        <fullName evidence="4">LvrA</fullName>
    </recommendedName>
</protein>
<dbReference type="AlphaFoldDB" id="A0A0A8UY40"/>
<evidence type="ECO:0000313" key="2">
    <source>
        <dbReference type="EMBL" id="CEK11649.1"/>
    </source>
</evidence>
<organism evidence="2 3">
    <name type="scientific">Legionella hackeliae</name>
    <dbReference type="NCBI Taxonomy" id="449"/>
    <lineage>
        <taxon>Bacteria</taxon>
        <taxon>Pseudomonadati</taxon>
        <taxon>Pseudomonadota</taxon>
        <taxon>Gammaproteobacteria</taxon>
        <taxon>Legionellales</taxon>
        <taxon>Legionellaceae</taxon>
        <taxon>Legionella</taxon>
    </lineage>
</organism>
<dbReference type="STRING" id="449.LHA_2646"/>
<accession>A0A0A8UY40</accession>
<proteinExistence type="predicted"/>
<dbReference type="HOGENOM" id="CLU_085333_0_0_6"/>
<dbReference type="RefSeq" id="WP_045106801.1">
    <property type="nucleotide sequence ID" value="NZ_LN681225.1"/>
</dbReference>
<dbReference type="KEGG" id="lha:LHA_2646"/>
<evidence type="ECO:0000256" key="1">
    <source>
        <dbReference type="SAM" id="MobiDB-lite"/>
    </source>
</evidence>